<reference evidence="2" key="2">
    <citation type="submission" date="2021-09" db="EMBL/GenBank/DDBJ databases">
        <authorList>
            <person name="Gilroy R."/>
        </authorList>
    </citation>
    <scope>NUCLEOTIDE SEQUENCE</scope>
    <source>
        <strain evidence="2">ChiGjej1B1-18357</strain>
    </source>
</reference>
<protein>
    <submittedName>
        <fullName evidence="2">Uncharacterized protein</fullName>
    </submittedName>
</protein>
<organism evidence="2 3">
    <name type="scientific">Dietzia timorensis</name>
    <dbReference type="NCBI Taxonomy" id="499555"/>
    <lineage>
        <taxon>Bacteria</taxon>
        <taxon>Bacillati</taxon>
        <taxon>Actinomycetota</taxon>
        <taxon>Actinomycetes</taxon>
        <taxon>Mycobacteriales</taxon>
        <taxon>Dietziaceae</taxon>
        <taxon>Dietzia</taxon>
    </lineage>
</organism>
<feature type="non-terminal residue" evidence="2">
    <location>
        <position position="1"/>
    </location>
</feature>
<dbReference type="RefSeq" id="WP_303915148.1">
    <property type="nucleotide sequence ID" value="NZ_DYXM01000252.1"/>
</dbReference>
<evidence type="ECO:0000313" key="3">
    <source>
        <dbReference type="Proteomes" id="UP000776650"/>
    </source>
</evidence>
<name>A0A921F5E9_9ACTN</name>
<evidence type="ECO:0000313" key="2">
    <source>
        <dbReference type="EMBL" id="HJE91947.1"/>
    </source>
</evidence>
<gene>
    <name evidence="2" type="ORF">K8V11_13160</name>
</gene>
<feature type="signal peptide" evidence="1">
    <location>
        <begin position="1"/>
        <end position="37"/>
    </location>
</feature>
<proteinExistence type="predicted"/>
<dbReference type="AlphaFoldDB" id="A0A921F5E9"/>
<keyword evidence="1" id="KW-0732">Signal</keyword>
<feature type="chain" id="PRO_5038054738" evidence="1">
    <location>
        <begin position="38"/>
        <end position="210"/>
    </location>
</feature>
<dbReference type="EMBL" id="DYXM01000252">
    <property type="protein sequence ID" value="HJE91947.1"/>
    <property type="molecule type" value="Genomic_DNA"/>
</dbReference>
<sequence>GPQMVERAKKSSTRITAGIAVVAGLAASSLLGATAHAQTAPLDSTLGSVTSGSVGAAGAIGSGAATGSLPGQCSALDPMLGSLGIGMRNYTTAVPGDLPGHTAFLVDQNLASEASSTTDDPVINWKNEDTGVTGTVTQGPLPEHIYWFEHKGETEWGADIETGPGRITWTFDAHESGMFLPGMSVQMLTSGLVPPPVFPYTGCGGEVVVP</sequence>
<comment type="caution">
    <text evidence="2">The sequence shown here is derived from an EMBL/GenBank/DDBJ whole genome shotgun (WGS) entry which is preliminary data.</text>
</comment>
<reference evidence="2" key="1">
    <citation type="journal article" date="2021" name="PeerJ">
        <title>Extensive microbial diversity within the chicken gut microbiome revealed by metagenomics and culture.</title>
        <authorList>
            <person name="Gilroy R."/>
            <person name="Ravi A."/>
            <person name="Getino M."/>
            <person name="Pursley I."/>
            <person name="Horton D.L."/>
            <person name="Alikhan N.F."/>
            <person name="Baker D."/>
            <person name="Gharbi K."/>
            <person name="Hall N."/>
            <person name="Watson M."/>
            <person name="Adriaenssens E.M."/>
            <person name="Foster-Nyarko E."/>
            <person name="Jarju S."/>
            <person name="Secka A."/>
            <person name="Antonio M."/>
            <person name="Oren A."/>
            <person name="Chaudhuri R.R."/>
            <person name="La Ragione R."/>
            <person name="Hildebrand F."/>
            <person name="Pallen M.J."/>
        </authorList>
    </citation>
    <scope>NUCLEOTIDE SEQUENCE</scope>
    <source>
        <strain evidence="2">ChiGjej1B1-18357</strain>
    </source>
</reference>
<evidence type="ECO:0000256" key="1">
    <source>
        <dbReference type="SAM" id="SignalP"/>
    </source>
</evidence>
<accession>A0A921F5E9</accession>
<dbReference type="Proteomes" id="UP000776650">
    <property type="component" value="Unassembled WGS sequence"/>
</dbReference>